<dbReference type="AlphaFoldDB" id="B7PK05"/>
<evidence type="ECO:0000313" key="18">
    <source>
        <dbReference type="EMBL" id="EEC06927.1"/>
    </source>
</evidence>
<dbReference type="InterPro" id="IPR014710">
    <property type="entry name" value="RmlC-like_jellyroll"/>
</dbReference>
<dbReference type="GO" id="GO:0046872">
    <property type="term" value="F:metal ion binding"/>
    <property type="evidence" value="ECO:0007669"/>
    <property type="project" value="UniProtKB-KW"/>
</dbReference>
<name>B7PK05_IXOSC</name>
<feature type="binding site" evidence="14">
    <location>
        <position position="279"/>
    </location>
    <ligand>
        <name>Fe cation</name>
        <dbReference type="ChEBI" id="CHEBI:24875"/>
    </ligand>
</feature>
<evidence type="ECO:0000256" key="15">
    <source>
        <dbReference type="SAM" id="Phobius"/>
    </source>
</evidence>
<dbReference type="Pfam" id="PF20510">
    <property type="entry name" value="HgmA_N"/>
    <property type="match status" value="2"/>
</dbReference>
<proteinExistence type="inferred from homology"/>
<dbReference type="Proteomes" id="UP000001555">
    <property type="component" value="Unassembled WGS sequence"/>
</dbReference>
<keyword evidence="15" id="KW-0472">Membrane</keyword>
<evidence type="ECO:0000256" key="9">
    <source>
        <dbReference type="ARBA" id="ARBA00023004"/>
    </source>
</evidence>
<accession>B7PK05</accession>
<dbReference type="VEuPathDB" id="VectorBase:ISCP_003914"/>
<gene>
    <name evidence="18" type="ORF">IscW_ISCW004334</name>
</gene>
<keyword evidence="15" id="KW-0812">Transmembrane</keyword>
<dbReference type="EMBL" id="ABJB010946203">
    <property type="status" value="NOT_ANNOTATED_CDS"/>
    <property type="molecule type" value="Genomic_DNA"/>
</dbReference>
<evidence type="ECO:0000256" key="14">
    <source>
        <dbReference type="PIRSR" id="PIRSR605708-2"/>
    </source>
</evidence>
<dbReference type="EMBL" id="ABJB010360189">
    <property type="status" value="NOT_ANNOTATED_CDS"/>
    <property type="molecule type" value="Genomic_DNA"/>
</dbReference>
<feature type="binding site" evidence="14">
    <location>
        <position position="316"/>
    </location>
    <ligand>
        <name>homogentisate</name>
        <dbReference type="ChEBI" id="CHEBI:16169"/>
    </ligand>
</feature>
<dbReference type="InterPro" id="IPR005708">
    <property type="entry name" value="Homogentis_dOase"/>
</dbReference>
<feature type="active site" description="Proton acceptor" evidence="13">
    <location>
        <position position="236"/>
    </location>
</feature>
<dbReference type="SUPFAM" id="SSF51182">
    <property type="entry name" value="RmlC-like cupins"/>
    <property type="match status" value="2"/>
</dbReference>
<organism>
    <name type="scientific">Ixodes scapularis</name>
    <name type="common">Black-legged tick</name>
    <name type="synonym">Deer tick</name>
    <dbReference type="NCBI Taxonomy" id="6945"/>
    <lineage>
        <taxon>Eukaryota</taxon>
        <taxon>Metazoa</taxon>
        <taxon>Ecdysozoa</taxon>
        <taxon>Arthropoda</taxon>
        <taxon>Chelicerata</taxon>
        <taxon>Arachnida</taxon>
        <taxon>Acari</taxon>
        <taxon>Parasitiformes</taxon>
        <taxon>Ixodida</taxon>
        <taxon>Ixodoidea</taxon>
        <taxon>Ixodidae</taxon>
        <taxon>Ixodinae</taxon>
        <taxon>Ixodes</taxon>
    </lineage>
</organism>
<dbReference type="EMBL" id="ABJB010579575">
    <property type="status" value="NOT_ANNOTATED_CDS"/>
    <property type="molecule type" value="Genomic_DNA"/>
</dbReference>
<reference evidence="19" key="2">
    <citation type="submission" date="2020-05" db="UniProtKB">
        <authorList>
            <consortium name="EnsemblMetazoa"/>
        </authorList>
    </citation>
    <scope>IDENTIFICATION</scope>
    <source>
        <strain evidence="19">wikel</strain>
    </source>
</reference>
<feature type="binding site" evidence="14">
    <location>
        <position position="297"/>
    </location>
    <ligand>
        <name>homogentisate</name>
        <dbReference type="ChEBI" id="CHEBI:16169"/>
    </ligand>
</feature>
<dbReference type="EnsemblMetazoa" id="ISCW004334-RA">
    <property type="protein sequence ID" value="ISCW004334-PA"/>
    <property type="gene ID" value="ISCW004334"/>
</dbReference>
<comment type="cofactor">
    <cofactor evidence="1 14">
        <name>Fe cation</name>
        <dbReference type="ChEBI" id="CHEBI:24875"/>
    </cofactor>
</comment>
<dbReference type="VEuPathDB" id="VectorBase:ISCI004334"/>
<keyword evidence="20" id="KW-1185">Reference proteome</keyword>
<sequence>MVAFLCSWLYRIRPSVQHPPYSKYPTKTTIDWSANHPNPSQMLFKPFDIPDATKGAVDFVDGLNTFSGAGDPKTRHGMAIHIYGCNTSMKDKAMFNADGDFMIAVASMFASACGWVDFFFSYYKRNIVAIQSLELAFYNTLSAPCCFFFFPFLCLHVLPPGQYAPVAGANGLANPRDFKTPTAWFEDRKGSNFTLVNKYQGFFFHTFMVRSYAVPSIRRHFYSRNTQEVIHSNLTHADSSIFTMLTCPAANSGKALVNVTVFRPRWSVADHTFRPPFYHSKKTAQVKIVMGLPRSLFQEKRFQPGGATFHGIMAPHGMDAETYEYNRTVELVPTRIEEGSLAFMIEGLLNMTVTKWAEHDCGKLDPDYYKEWQDIATNFNPNWEPPKEH</sequence>
<keyword evidence="7 18" id="KW-0223">Dioxygenase</keyword>
<dbReference type="InterPro" id="IPR046452">
    <property type="entry name" value="HgmA_N"/>
</dbReference>
<dbReference type="GO" id="GO:0004411">
    <property type="term" value="F:homogentisate 1,2-dioxygenase activity"/>
    <property type="evidence" value="ECO:0000318"/>
    <property type="project" value="GO_Central"/>
</dbReference>
<feature type="transmembrane region" description="Helical" evidence="15">
    <location>
        <begin position="135"/>
        <end position="158"/>
    </location>
</feature>
<evidence type="ECO:0000256" key="8">
    <source>
        <dbReference type="ARBA" id="ARBA00023002"/>
    </source>
</evidence>
<evidence type="ECO:0000256" key="3">
    <source>
        <dbReference type="ARBA" id="ARBA00007757"/>
    </source>
</evidence>
<evidence type="ECO:0000256" key="2">
    <source>
        <dbReference type="ARBA" id="ARBA00004704"/>
    </source>
</evidence>
<dbReference type="Pfam" id="PF04209">
    <property type="entry name" value="HgmA_C"/>
    <property type="match status" value="1"/>
</dbReference>
<protein>
    <recommendedName>
        <fullName evidence="5">Homogentisate 1,2-dioxygenase</fullName>
        <ecNumber evidence="4">1.13.11.5</ecNumber>
    </recommendedName>
    <alternativeName>
        <fullName evidence="10">Homogentisate oxygenase</fullName>
    </alternativeName>
    <alternativeName>
        <fullName evidence="11">Homogentisic acid oxidase</fullName>
    </alternativeName>
    <alternativeName>
        <fullName evidence="12">Homogentisicase</fullName>
    </alternativeName>
</protein>
<dbReference type="PANTHER" id="PTHR11056:SF0">
    <property type="entry name" value="HOMOGENTISATE 1,2-DIOXYGENASE"/>
    <property type="match status" value="1"/>
</dbReference>
<dbReference type="EMBL" id="DS729653">
    <property type="protein sequence ID" value="EEC06927.1"/>
    <property type="molecule type" value="Genomic_DNA"/>
</dbReference>
<evidence type="ECO:0000256" key="10">
    <source>
        <dbReference type="ARBA" id="ARBA00030235"/>
    </source>
</evidence>
<dbReference type="STRING" id="6945.B7PK05"/>
<comment type="pathway">
    <text evidence="2">Amino-acid degradation; L-phenylalanine degradation; acetoacetate and fumarate from L-phenylalanine: step 4/6.</text>
</comment>
<evidence type="ECO:0000256" key="13">
    <source>
        <dbReference type="PIRSR" id="PIRSR605708-1"/>
    </source>
</evidence>
<evidence type="ECO:0000256" key="6">
    <source>
        <dbReference type="ARBA" id="ARBA00022723"/>
    </source>
</evidence>
<keyword evidence="6 14" id="KW-0479">Metal-binding</keyword>
<dbReference type="OrthoDB" id="1689029at2759"/>
<evidence type="ECO:0000259" key="16">
    <source>
        <dbReference type="Pfam" id="PF04209"/>
    </source>
</evidence>
<evidence type="ECO:0000256" key="7">
    <source>
        <dbReference type="ARBA" id="ARBA00022964"/>
    </source>
</evidence>
<feature type="binding site" evidence="14">
    <location>
        <position position="316"/>
    </location>
    <ligand>
        <name>Fe cation</name>
        <dbReference type="ChEBI" id="CHEBI:24875"/>
    </ligand>
</feature>
<dbReference type="VEuPathDB" id="VectorBase:ISCW004334"/>
<evidence type="ECO:0000256" key="12">
    <source>
        <dbReference type="ARBA" id="ARBA00033225"/>
    </source>
</evidence>
<dbReference type="HOGENOM" id="CLU_027174_0_1_1"/>
<comment type="similarity">
    <text evidence="3">Belongs to the homogentisate dioxygenase family.</text>
</comment>
<feature type="domain" description="Homogentisate 1,2-dioxygenase C-terminal" evidence="16">
    <location>
        <begin position="234"/>
        <end position="379"/>
    </location>
</feature>
<evidence type="ECO:0000313" key="20">
    <source>
        <dbReference type="Proteomes" id="UP000001555"/>
    </source>
</evidence>
<dbReference type="UniPathway" id="UPA00139">
    <property type="reaction ID" value="UER00339"/>
</dbReference>
<dbReference type="Gene3D" id="2.60.120.10">
    <property type="entry name" value="Jelly Rolls"/>
    <property type="match status" value="1"/>
</dbReference>
<evidence type="ECO:0000256" key="11">
    <source>
        <dbReference type="ARBA" id="ARBA00030437"/>
    </source>
</evidence>
<dbReference type="GO" id="GO:0006559">
    <property type="term" value="P:L-phenylalanine catabolic process"/>
    <property type="evidence" value="ECO:0000318"/>
    <property type="project" value="GO_Central"/>
</dbReference>
<dbReference type="GO" id="GO:0006570">
    <property type="term" value="P:tyrosine metabolic process"/>
    <property type="evidence" value="ECO:0007669"/>
    <property type="project" value="InterPro"/>
</dbReference>
<dbReference type="PaxDb" id="6945-B7PK05"/>
<evidence type="ECO:0000313" key="19">
    <source>
        <dbReference type="EnsemblMetazoa" id="ISCW004334-PA"/>
    </source>
</evidence>
<dbReference type="EC" id="1.13.11.5" evidence="4"/>
<evidence type="ECO:0000256" key="1">
    <source>
        <dbReference type="ARBA" id="ARBA00001962"/>
    </source>
</evidence>
<evidence type="ECO:0000256" key="4">
    <source>
        <dbReference type="ARBA" id="ARBA00013127"/>
    </source>
</evidence>
<keyword evidence="9 14" id="KW-0408">Iron</keyword>
<feature type="domain" description="Homogentisate 1,2-dioxygenase N-terminal" evidence="17">
    <location>
        <begin position="7"/>
        <end position="104"/>
    </location>
</feature>
<keyword evidence="8 18" id="KW-0560">Oxidoreductase</keyword>
<dbReference type="InterPro" id="IPR011051">
    <property type="entry name" value="RmlC_Cupin_sf"/>
</dbReference>
<evidence type="ECO:0000259" key="17">
    <source>
        <dbReference type="Pfam" id="PF20510"/>
    </source>
</evidence>
<dbReference type="InterPro" id="IPR046451">
    <property type="entry name" value="HgmA_C"/>
</dbReference>
<dbReference type="FunFam" id="2.60.120.10:FF:000471">
    <property type="entry name" value="Homogentisate 1,2-dioxygenase, putative"/>
    <property type="match status" value="1"/>
</dbReference>
<keyword evidence="15" id="KW-1133">Transmembrane helix</keyword>
<reference evidence="18 20" key="1">
    <citation type="submission" date="2008-03" db="EMBL/GenBank/DDBJ databases">
        <title>Annotation of Ixodes scapularis.</title>
        <authorList>
            <consortium name="Ixodes scapularis Genome Project Consortium"/>
            <person name="Caler E."/>
            <person name="Hannick L.I."/>
            <person name="Bidwell S."/>
            <person name="Joardar V."/>
            <person name="Thiagarajan M."/>
            <person name="Amedeo P."/>
            <person name="Galinsky K.J."/>
            <person name="Schobel S."/>
            <person name="Inman J."/>
            <person name="Hostetler J."/>
            <person name="Miller J."/>
            <person name="Hammond M."/>
            <person name="Megy K."/>
            <person name="Lawson D."/>
            <person name="Kodira C."/>
            <person name="Sutton G."/>
            <person name="Meyer J."/>
            <person name="Hill C.A."/>
            <person name="Birren B."/>
            <person name="Nene V."/>
            <person name="Collins F."/>
            <person name="Alarcon-Chaidez F."/>
            <person name="Wikel S."/>
            <person name="Strausberg R."/>
        </authorList>
    </citation>
    <scope>NUCLEOTIDE SEQUENCE [LARGE SCALE GENOMIC DNA]</scope>
    <source>
        <strain evidence="20">Wikel</strain>
        <strain evidence="18">Wikel colony</strain>
    </source>
</reference>
<dbReference type="InParanoid" id="B7PK05"/>
<dbReference type="EMBL" id="ABJB010606624">
    <property type="status" value="NOT_ANNOTATED_CDS"/>
    <property type="molecule type" value="Genomic_DNA"/>
</dbReference>
<dbReference type="EMBL" id="ABJB010838475">
    <property type="status" value="NOT_ANNOTATED_CDS"/>
    <property type="molecule type" value="Genomic_DNA"/>
</dbReference>
<feature type="domain" description="Homogentisate 1,2-dioxygenase N-terminal" evidence="17">
    <location>
        <begin position="165"/>
        <end position="206"/>
    </location>
</feature>
<dbReference type="EMBL" id="ABJB010008362">
    <property type="status" value="NOT_ANNOTATED_CDS"/>
    <property type="molecule type" value="Genomic_DNA"/>
</dbReference>
<feature type="transmembrane region" description="Helical" evidence="15">
    <location>
        <begin position="101"/>
        <end position="123"/>
    </location>
</feature>
<evidence type="ECO:0000256" key="5">
    <source>
        <dbReference type="ARBA" id="ARBA00018757"/>
    </source>
</evidence>
<dbReference type="PANTHER" id="PTHR11056">
    <property type="entry name" value="HOMOGENTISATE 1,2-DIOXYGENASE"/>
    <property type="match status" value="1"/>
</dbReference>